<dbReference type="AlphaFoldDB" id="K9UCL8"/>
<organism evidence="1 2">
    <name type="scientific">Chamaesiphon minutus (strain ATCC 27169 / PCC 6605)</name>
    <dbReference type="NCBI Taxonomy" id="1173020"/>
    <lineage>
        <taxon>Bacteria</taxon>
        <taxon>Bacillati</taxon>
        <taxon>Cyanobacteriota</taxon>
        <taxon>Cyanophyceae</taxon>
        <taxon>Gomontiellales</taxon>
        <taxon>Chamaesiphonaceae</taxon>
        <taxon>Chamaesiphon</taxon>
    </lineage>
</organism>
<dbReference type="EMBL" id="CP003600">
    <property type="protein sequence ID" value="AFY92580.1"/>
    <property type="molecule type" value="Genomic_DNA"/>
</dbReference>
<accession>K9UCL8</accession>
<evidence type="ECO:0000313" key="2">
    <source>
        <dbReference type="Proteomes" id="UP000010366"/>
    </source>
</evidence>
<dbReference type="KEGG" id="cmp:Cha6605_1403"/>
<name>K9UCL8_CHAP6</name>
<reference evidence="1 2" key="1">
    <citation type="submission" date="2012-05" db="EMBL/GenBank/DDBJ databases">
        <title>Finished chromosome of genome of Chamaesiphon sp. PCC 6605.</title>
        <authorList>
            <consortium name="US DOE Joint Genome Institute"/>
            <person name="Gugger M."/>
            <person name="Coursin T."/>
            <person name="Rippka R."/>
            <person name="Tandeau De Marsac N."/>
            <person name="Huntemann M."/>
            <person name="Wei C.-L."/>
            <person name="Han J."/>
            <person name="Detter J.C."/>
            <person name="Han C."/>
            <person name="Tapia R."/>
            <person name="Chen A."/>
            <person name="Kyrpides N."/>
            <person name="Mavromatis K."/>
            <person name="Markowitz V."/>
            <person name="Szeto E."/>
            <person name="Ivanova N."/>
            <person name="Pagani I."/>
            <person name="Pati A."/>
            <person name="Goodwin L."/>
            <person name="Nordberg H.P."/>
            <person name="Cantor M.N."/>
            <person name="Hua S.X."/>
            <person name="Woyke T."/>
            <person name="Kerfeld C.A."/>
        </authorList>
    </citation>
    <scope>NUCLEOTIDE SEQUENCE [LARGE SCALE GENOMIC DNA]</scope>
    <source>
        <strain evidence="2">ATCC 27169 / PCC 6605</strain>
    </source>
</reference>
<evidence type="ECO:0000313" key="1">
    <source>
        <dbReference type="EMBL" id="AFY92580.1"/>
    </source>
</evidence>
<keyword evidence="2" id="KW-1185">Reference proteome</keyword>
<protein>
    <submittedName>
        <fullName evidence="1">Uncharacterized protein</fullName>
    </submittedName>
</protein>
<sequence length="41" mass="4106">MFTAADRRTASNSGALGSVTGVANANVKIDIGFTFLFGGVA</sequence>
<dbReference type="Proteomes" id="UP000010366">
    <property type="component" value="Chromosome"/>
</dbReference>
<proteinExistence type="predicted"/>
<gene>
    <name evidence="1" type="ORF">Cha6605_1403</name>
</gene>
<dbReference type="STRING" id="1173020.Cha6605_1403"/>
<dbReference type="HOGENOM" id="CLU_3267576_0_0_3"/>